<dbReference type="EMBL" id="BGPR01018523">
    <property type="protein sequence ID" value="GBN79389.1"/>
    <property type="molecule type" value="Genomic_DNA"/>
</dbReference>
<protein>
    <submittedName>
        <fullName evidence="2">Uncharacterized protein</fullName>
    </submittedName>
</protein>
<evidence type="ECO:0000313" key="4">
    <source>
        <dbReference type="EMBL" id="GBN79709.1"/>
    </source>
</evidence>
<dbReference type="EMBL" id="BGPR01018306">
    <property type="protein sequence ID" value="GBN78798.1"/>
    <property type="molecule type" value="Genomic_DNA"/>
</dbReference>
<comment type="caution">
    <text evidence="2">The sequence shown here is derived from an EMBL/GenBank/DDBJ whole genome shotgun (WGS) entry which is preliminary data.</text>
</comment>
<dbReference type="Proteomes" id="UP000499080">
    <property type="component" value="Unassembled WGS sequence"/>
</dbReference>
<sequence length="95" mass="11134">MGIRKPLGKEWGNDSSRVNPRTICIDWFSIFLLETSSVKLRNPPNDRTRVVSREVGCYYYYFYMEEVPLPSLLLLNRNMEIGCIFQQSEAIQLLI</sequence>
<accession>A0A4Y2RVW9</accession>
<evidence type="ECO:0000313" key="5">
    <source>
        <dbReference type="Proteomes" id="UP000499080"/>
    </source>
</evidence>
<reference evidence="2 5" key="1">
    <citation type="journal article" date="2019" name="Sci. Rep.">
        <title>Orb-weaving spider Araneus ventricosus genome elucidates the spidroin gene catalogue.</title>
        <authorList>
            <person name="Kono N."/>
            <person name="Nakamura H."/>
            <person name="Ohtoshi R."/>
            <person name="Moran D.A.P."/>
            <person name="Shinohara A."/>
            <person name="Yoshida Y."/>
            <person name="Fujiwara M."/>
            <person name="Mori M."/>
            <person name="Tomita M."/>
            <person name="Arakawa K."/>
        </authorList>
    </citation>
    <scope>NUCLEOTIDE SEQUENCE [LARGE SCALE GENOMIC DNA]</scope>
</reference>
<keyword evidence="5" id="KW-1185">Reference proteome</keyword>
<evidence type="ECO:0000313" key="2">
    <source>
        <dbReference type="EMBL" id="GBN79389.1"/>
    </source>
</evidence>
<dbReference type="EMBL" id="BGPR01018524">
    <property type="protein sequence ID" value="GBN79391.1"/>
    <property type="molecule type" value="Genomic_DNA"/>
</dbReference>
<evidence type="ECO:0000313" key="3">
    <source>
        <dbReference type="EMBL" id="GBN79391.1"/>
    </source>
</evidence>
<organism evidence="2 5">
    <name type="scientific">Araneus ventricosus</name>
    <name type="common">Orbweaver spider</name>
    <name type="synonym">Epeira ventricosa</name>
    <dbReference type="NCBI Taxonomy" id="182803"/>
    <lineage>
        <taxon>Eukaryota</taxon>
        <taxon>Metazoa</taxon>
        <taxon>Ecdysozoa</taxon>
        <taxon>Arthropoda</taxon>
        <taxon>Chelicerata</taxon>
        <taxon>Arachnida</taxon>
        <taxon>Araneae</taxon>
        <taxon>Araneomorphae</taxon>
        <taxon>Entelegynae</taxon>
        <taxon>Araneoidea</taxon>
        <taxon>Araneidae</taxon>
        <taxon>Araneus</taxon>
    </lineage>
</organism>
<gene>
    <name evidence="3" type="ORF">AVEN_171813_1</name>
    <name evidence="1" type="ORF">AVEN_227676_1</name>
    <name evidence="2" type="ORF">AVEN_260653_1</name>
    <name evidence="4" type="ORF">AVEN_73137_1</name>
</gene>
<dbReference type="AlphaFoldDB" id="A0A4Y2RVW9"/>
<dbReference type="EMBL" id="BGPR01018634">
    <property type="protein sequence ID" value="GBN79709.1"/>
    <property type="molecule type" value="Genomic_DNA"/>
</dbReference>
<proteinExistence type="predicted"/>
<evidence type="ECO:0000313" key="1">
    <source>
        <dbReference type="EMBL" id="GBN78798.1"/>
    </source>
</evidence>
<name>A0A4Y2RVW9_ARAVE</name>